<dbReference type="InParanoid" id="B4LL93"/>
<dbReference type="AlphaFoldDB" id="B4LL93"/>
<dbReference type="eggNOG" id="ENOG502TCEU">
    <property type="taxonomic scope" value="Eukaryota"/>
</dbReference>
<dbReference type="SMART" id="SM00689">
    <property type="entry name" value="DM6"/>
    <property type="match status" value="1"/>
</dbReference>
<accession>B4LL93</accession>
<reference evidence="1 2" key="1">
    <citation type="journal article" date="2007" name="Nature">
        <title>Evolution of genes and genomes on the Drosophila phylogeny.</title>
        <authorList>
            <consortium name="Drosophila 12 Genomes Consortium"/>
            <person name="Clark A.G."/>
            <person name="Eisen M.B."/>
            <person name="Smith D.R."/>
            <person name="Bergman C.M."/>
            <person name="Oliver B."/>
            <person name="Markow T.A."/>
            <person name="Kaufman T.C."/>
            <person name="Kellis M."/>
            <person name="Gelbart W."/>
            <person name="Iyer V.N."/>
            <person name="Pollard D.A."/>
            <person name="Sackton T.B."/>
            <person name="Larracuente A.M."/>
            <person name="Singh N.D."/>
            <person name="Abad J.P."/>
            <person name="Abt D.N."/>
            <person name="Adryan B."/>
            <person name="Aguade M."/>
            <person name="Akashi H."/>
            <person name="Anderson W.W."/>
            <person name="Aquadro C.F."/>
            <person name="Ardell D.H."/>
            <person name="Arguello R."/>
            <person name="Artieri C.G."/>
            <person name="Barbash D.A."/>
            <person name="Barker D."/>
            <person name="Barsanti P."/>
            <person name="Batterham P."/>
            <person name="Batzoglou S."/>
            <person name="Begun D."/>
            <person name="Bhutkar A."/>
            <person name="Blanco E."/>
            <person name="Bosak S.A."/>
            <person name="Bradley R.K."/>
            <person name="Brand A.D."/>
            <person name="Brent M.R."/>
            <person name="Brooks A.N."/>
            <person name="Brown R.H."/>
            <person name="Butlin R.K."/>
            <person name="Caggese C."/>
            <person name="Calvi B.R."/>
            <person name="Bernardo de Carvalho A."/>
            <person name="Caspi A."/>
            <person name="Castrezana S."/>
            <person name="Celniker S.E."/>
            <person name="Chang J.L."/>
            <person name="Chapple C."/>
            <person name="Chatterji S."/>
            <person name="Chinwalla A."/>
            <person name="Civetta A."/>
            <person name="Clifton S.W."/>
            <person name="Comeron J.M."/>
            <person name="Costello J.C."/>
            <person name="Coyne J.A."/>
            <person name="Daub J."/>
            <person name="David R.G."/>
            <person name="Delcher A.L."/>
            <person name="Delehaunty K."/>
            <person name="Do C.B."/>
            <person name="Ebling H."/>
            <person name="Edwards K."/>
            <person name="Eickbush T."/>
            <person name="Evans J.D."/>
            <person name="Filipski A."/>
            <person name="Findeiss S."/>
            <person name="Freyhult E."/>
            <person name="Fulton L."/>
            <person name="Fulton R."/>
            <person name="Garcia A.C."/>
            <person name="Gardiner A."/>
            <person name="Garfield D.A."/>
            <person name="Garvin B.E."/>
            <person name="Gibson G."/>
            <person name="Gilbert D."/>
            <person name="Gnerre S."/>
            <person name="Godfrey J."/>
            <person name="Good R."/>
            <person name="Gotea V."/>
            <person name="Gravely B."/>
            <person name="Greenberg A.J."/>
            <person name="Griffiths-Jones S."/>
            <person name="Gross S."/>
            <person name="Guigo R."/>
            <person name="Gustafson E.A."/>
            <person name="Haerty W."/>
            <person name="Hahn M.W."/>
            <person name="Halligan D.L."/>
            <person name="Halpern A.L."/>
            <person name="Halter G.M."/>
            <person name="Han M.V."/>
            <person name="Heger A."/>
            <person name="Hillier L."/>
            <person name="Hinrichs A.S."/>
            <person name="Holmes I."/>
            <person name="Hoskins R.A."/>
            <person name="Hubisz M.J."/>
            <person name="Hultmark D."/>
            <person name="Huntley M.A."/>
            <person name="Jaffe D.B."/>
            <person name="Jagadeeshan S."/>
            <person name="Jeck W.R."/>
            <person name="Johnson J."/>
            <person name="Jones C.D."/>
            <person name="Jordan W.C."/>
            <person name="Karpen G.H."/>
            <person name="Kataoka E."/>
            <person name="Keightley P.D."/>
            <person name="Kheradpour P."/>
            <person name="Kirkness E.F."/>
            <person name="Koerich L.B."/>
            <person name="Kristiansen K."/>
            <person name="Kudrna D."/>
            <person name="Kulathinal R.J."/>
            <person name="Kumar S."/>
            <person name="Kwok R."/>
            <person name="Lander E."/>
            <person name="Langley C.H."/>
            <person name="Lapoint R."/>
            <person name="Lazzaro B.P."/>
            <person name="Lee S.J."/>
            <person name="Levesque L."/>
            <person name="Li R."/>
            <person name="Lin C.F."/>
            <person name="Lin M.F."/>
            <person name="Lindblad-Toh K."/>
            <person name="Llopart A."/>
            <person name="Long M."/>
            <person name="Low L."/>
            <person name="Lozovsky E."/>
            <person name="Lu J."/>
            <person name="Luo M."/>
            <person name="Machado C.A."/>
            <person name="Makalowski W."/>
            <person name="Marzo M."/>
            <person name="Matsuda M."/>
            <person name="Matzkin L."/>
            <person name="McAllister B."/>
            <person name="McBride C.S."/>
            <person name="McKernan B."/>
            <person name="McKernan K."/>
            <person name="Mendez-Lago M."/>
            <person name="Minx P."/>
            <person name="Mollenhauer M.U."/>
            <person name="Montooth K."/>
            <person name="Mount S.M."/>
            <person name="Mu X."/>
            <person name="Myers E."/>
            <person name="Negre B."/>
            <person name="Newfeld S."/>
            <person name="Nielsen R."/>
            <person name="Noor M.A."/>
            <person name="O'Grady P."/>
            <person name="Pachter L."/>
            <person name="Papaceit M."/>
            <person name="Parisi M.J."/>
            <person name="Parisi M."/>
            <person name="Parts L."/>
            <person name="Pedersen J.S."/>
            <person name="Pesole G."/>
            <person name="Phillippy A.M."/>
            <person name="Ponting C.P."/>
            <person name="Pop M."/>
            <person name="Porcelli D."/>
            <person name="Powell J.R."/>
            <person name="Prohaska S."/>
            <person name="Pruitt K."/>
            <person name="Puig M."/>
            <person name="Quesneville H."/>
            <person name="Ram K.R."/>
            <person name="Rand D."/>
            <person name="Rasmussen M.D."/>
            <person name="Reed L.K."/>
            <person name="Reenan R."/>
            <person name="Reily A."/>
            <person name="Remington K.A."/>
            <person name="Rieger T.T."/>
            <person name="Ritchie M.G."/>
            <person name="Robin C."/>
            <person name="Rogers Y.H."/>
            <person name="Rohde C."/>
            <person name="Rozas J."/>
            <person name="Rubenfield M.J."/>
            <person name="Ruiz A."/>
            <person name="Russo S."/>
            <person name="Salzberg S.L."/>
            <person name="Sanchez-Gracia A."/>
            <person name="Saranga D.J."/>
            <person name="Sato H."/>
            <person name="Schaeffer S.W."/>
            <person name="Schatz M.C."/>
            <person name="Schlenke T."/>
            <person name="Schwartz R."/>
            <person name="Segarra C."/>
            <person name="Singh R.S."/>
            <person name="Sirot L."/>
            <person name="Sirota M."/>
            <person name="Sisneros N.B."/>
            <person name="Smith C.D."/>
            <person name="Smith T.F."/>
            <person name="Spieth J."/>
            <person name="Stage D.E."/>
            <person name="Stark A."/>
            <person name="Stephan W."/>
            <person name="Strausberg R.L."/>
            <person name="Strempel S."/>
            <person name="Sturgill D."/>
            <person name="Sutton G."/>
            <person name="Sutton G.G."/>
            <person name="Tao W."/>
            <person name="Teichmann S."/>
            <person name="Tobari Y.N."/>
            <person name="Tomimura Y."/>
            <person name="Tsolas J.M."/>
            <person name="Valente V.L."/>
            <person name="Venter E."/>
            <person name="Venter J.C."/>
            <person name="Vicario S."/>
            <person name="Vieira F.G."/>
            <person name="Vilella A.J."/>
            <person name="Villasante A."/>
            <person name="Walenz B."/>
            <person name="Wang J."/>
            <person name="Wasserman M."/>
            <person name="Watts T."/>
            <person name="Wilson D."/>
            <person name="Wilson R.K."/>
            <person name="Wing R.A."/>
            <person name="Wolfner M.F."/>
            <person name="Wong A."/>
            <person name="Wong G.K."/>
            <person name="Wu C.I."/>
            <person name="Wu G."/>
            <person name="Yamamoto D."/>
            <person name="Yang H.P."/>
            <person name="Yang S.P."/>
            <person name="Yorke J.A."/>
            <person name="Yoshida K."/>
            <person name="Zdobnov E."/>
            <person name="Zhang P."/>
            <person name="Zhang Y."/>
            <person name="Zimin A.V."/>
            <person name="Baldwin J."/>
            <person name="Abdouelleil A."/>
            <person name="Abdulkadir J."/>
            <person name="Abebe A."/>
            <person name="Abera B."/>
            <person name="Abreu J."/>
            <person name="Acer S.C."/>
            <person name="Aftuck L."/>
            <person name="Alexander A."/>
            <person name="An P."/>
            <person name="Anderson E."/>
            <person name="Anderson S."/>
            <person name="Arachi H."/>
            <person name="Azer M."/>
            <person name="Bachantsang P."/>
            <person name="Barry A."/>
            <person name="Bayul T."/>
            <person name="Berlin A."/>
            <person name="Bessette D."/>
            <person name="Bloom T."/>
            <person name="Blye J."/>
            <person name="Boguslavskiy L."/>
            <person name="Bonnet C."/>
            <person name="Boukhgalter B."/>
            <person name="Bourzgui I."/>
            <person name="Brown A."/>
            <person name="Cahill P."/>
            <person name="Channer S."/>
            <person name="Cheshatsang Y."/>
            <person name="Chuda L."/>
            <person name="Citroen M."/>
            <person name="Collymore A."/>
            <person name="Cooke P."/>
            <person name="Costello M."/>
            <person name="D'Aco K."/>
            <person name="Daza R."/>
            <person name="De Haan G."/>
            <person name="DeGray S."/>
            <person name="DeMaso C."/>
            <person name="Dhargay N."/>
            <person name="Dooley K."/>
            <person name="Dooley E."/>
            <person name="Doricent M."/>
            <person name="Dorje P."/>
            <person name="Dorjee K."/>
            <person name="Dupes A."/>
            <person name="Elong R."/>
            <person name="Falk J."/>
            <person name="Farina A."/>
            <person name="Faro S."/>
            <person name="Ferguson D."/>
            <person name="Fisher S."/>
            <person name="Foley C.D."/>
            <person name="Franke A."/>
            <person name="Friedrich D."/>
            <person name="Gadbois L."/>
            <person name="Gearin G."/>
            <person name="Gearin C.R."/>
            <person name="Giannoukos G."/>
            <person name="Goode T."/>
            <person name="Graham J."/>
            <person name="Grandbois E."/>
            <person name="Grewal S."/>
            <person name="Gyaltsen K."/>
            <person name="Hafez N."/>
            <person name="Hagos B."/>
            <person name="Hall J."/>
            <person name="Henson C."/>
            <person name="Hollinger A."/>
            <person name="Honan T."/>
            <person name="Huard M.D."/>
            <person name="Hughes L."/>
            <person name="Hurhula B."/>
            <person name="Husby M.E."/>
            <person name="Kamat A."/>
            <person name="Kanga B."/>
            <person name="Kashin S."/>
            <person name="Khazanovich D."/>
            <person name="Kisner P."/>
            <person name="Lance K."/>
            <person name="Lara M."/>
            <person name="Lee W."/>
            <person name="Lennon N."/>
            <person name="Letendre F."/>
            <person name="LeVine R."/>
            <person name="Lipovsky A."/>
            <person name="Liu X."/>
            <person name="Liu J."/>
            <person name="Liu S."/>
            <person name="Lokyitsang T."/>
            <person name="Lokyitsang Y."/>
            <person name="Lubonja R."/>
            <person name="Lui A."/>
            <person name="MacDonald P."/>
            <person name="Magnisalis V."/>
            <person name="Maru K."/>
            <person name="Matthews C."/>
            <person name="McCusker W."/>
            <person name="McDonough S."/>
            <person name="Mehta T."/>
            <person name="Meldrim J."/>
            <person name="Meneus L."/>
            <person name="Mihai O."/>
            <person name="Mihalev A."/>
            <person name="Mihova T."/>
            <person name="Mittelman R."/>
            <person name="Mlenga V."/>
            <person name="Montmayeur A."/>
            <person name="Mulrain L."/>
            <person name="Navidi A."/>
            <person name="Naylor J."/>
            <person name="Negash T."/>
            <person name="Nguyen T."/>
            <person name="Nguyen N."/>
            <person name="Nicol R."/>
            <person name="Norbu C."/>
            <person name="Norbu N."/>
            <person name="Novod N."/>
            <person name="O'Neill B."/>
            <person name="Osman S."/>
            <person name="Markiewicz E."/>
            <person name="Oyono O.L."/>
            <person name="Patti C."/>
            <person name="Phunkhang P."/>
            <person name="Pierre F."/>
            <person name="Priest M."/>
            <person name="Raghuraman S."/>
            <person name="Rege F."/>
            <person name="Reyes R."/>
            <person name="Rise C."/>
            <person name="Rogov P."/>
            <person name="Ross K."/>
            <person name="Ryan E."/>
            <person name="Settipalli S."/>
            <person name="Shea T."/>
            <person name="Sherpa N."/>
            <person name="Shi L."/>
            <person name="Shih D."/>
            <person name="Sparrow T."/>
            <person name="Spaulding J."/>
            <person name="Stalker J."/>
            <person name="Stange-Thomann N."/>
            <person name="Stavropoulos S."/>
            <person name="Stone C."/>
            <person name="Strader C."/>
            <person name="Tesfaye S."/>
            <person name="Thomson T."/>
            <person name="Thoulutsang Y."/>
            <person name="Thoulutsang D."/>
            <person name="Topham K."/>
            <person name="Topping I."/>
            <person name="Tsamla T."/>
            <person name="Vassiliev H."/>
            <person name="Vo A."/>
            <person name="Wangchuk T."/>
            <person name="Wangdi T."/>
            <person name="Weiand M."/>
            <person name="Wilkinson J."/>
            <person name="Wilson A."/>
            <person name="Yadav S."/>
            <person name="Young G."/>
            <person name="Yu Q."/>
            <person name="Zembek L."/>
            <person name="Zhong D."/>
            <person name="Zimmer A."/>
            <person name="Zwirko Z."/>
            <person name="Jaffe D.B."/>
            <person name="Alvarez P."/>
            <person name="Brockman W."/>
            <person name="Butler J."/>
            <person name="Chin C."/>
            <person name="Gnerre S."/>
            <person name="Grabherr M."/>
            <person name="Kleber M."/>
            <person name="Mauceli E."/>
            <person name="MacCallum I."/>
        </authorList>
    </citation>
    <scope>NUCLEOTIDE SEQUENCE [LARGE SCALE GENOMIC DNA]</scope>
    <source>
        <strain evidence="2">Tucson 15010-1051.87</strain>
    </source>
</reference>
<evidence type="ECO:0000313" key="2">
    <source>
        <dbReference type="Proteomes" id="UP000008792"/>
    </source>
</evidence>
<protein>
    <submittedName>
        <fullName evidence="1">Uncharacterized protein</fullName>
    </submittedName>
</protein>
<dbReference type="Pfam" id="PF07248">
    <property type="entry name" value="DUF1431"/>
    <property type="match status" value="1"/>
</dbReference>
<proteinExistence type="predicted"/>
<name>B4LL93_DROVI</name>
<dbReference type="PhylomeDB" id="B4LL93"/>
<dbReference type="OrthoDB" id="7812215at2759"/>
<organism evidence="1 2">
    <name type="scientific">Drosophila virilis</name>
    <name type="common">Fruit fly</name>
    <dbReference type="NCBI Taxonomy" id="7244"/>
    <lineage>
        <taxon>Eukaryota</taxon>
        <taxon>Metazoa</taxon>
        <taxon>Ecdysozoa</taxon>
        <taxon>Arthropoda</taxon>
        <taxon>Hexapoda</taxon>
        <taxon>Insecta</taxon>
        <taxon>Pterygota</taxon>
        <taxon>Neoptera</taxon>
        <taxon>Endopterygota</taxon>
        <taxon>Diptera</taxon>
        <taxon>Brachycera</taxon>
        <taxon>Muscomorpha</taxon>
        <taxon>Ephydroidea</taxon>
        <taxon>Drosophilidae</taxon>
        <taxon>Drosophila</taxon>
    </lineage>
</organism>
<dbReference type="PANTHER" id="PTHR20977">
    <property type="entry name" value="AT13385P-RELATED"/>
    <property type="match status" value="1"/>
</dbReference>
<dbReference type="EMBL" id="CH940648">
    <property type="protein sequence ID" value="EDW60830.1"/>
    <property type="molecule type" value="Genomic_DNA"/>
</dbReference>
<dbReference type="PANTHER" id="PTHR20977:SF0">
    <property type="entry name" value="AT13385P-RELATED"/>
    <property type="match status" value="1"/>
</dbReference>
<dbReference type="FunCoup" id="B4LL93">
    <property type="interactions" value="51"/>
</dbReference>
<sequence length="263" mass="30889">MPSKPLLTSKLLQRPGVLTKALVFHPQRTYNWGNYDASSKTCCKMHDAETFKCLEGKLKCKPTKIPNKCYKRVDEEFVSFGEYPKQLFHILRPAEVDCGLIKHDMCYYRPSDKSRRYQRTWPECPLIWLRPKKKCCPDEEYYPPICRRQRKPQRPPMTTIEKYLYTFDKECKSKCHNDGTLKRKCTIVRGPKKCEKVEAPFPSFSECKKDFREGYCHTECGCKLVPSLCDLWRLHHRNSSLVKKCTLALVGYCPFKNRGRPIG</sequence>
<dbReference type="InterPro" id="IPR006611">
    <property type="entry name" value="DUF1431_DROsp"/>
</dbReference>
<gene>
    <name evidence="1" type="primary">Dvir\GJ20646</name>
    <name evidence="1" type="ORF">Dvir_GJ20646</name>
</gene>
<dbReference type="HOGENOM" id="CLU_1086907_0_0_1"/>
<dbReference type="OMA" id="FQMSIFC"/>
<evidence type="ECO:0000313" key="1">
    <source>
        <dbReference type="EMBL" id="EDW60830.1"/>
    </source>
</evidence>
<dbReference type="Proteomes" id="UP000008792">
    <property type="component" value="Unassembled WGS sequence"/>
</dbReference>
<keyword evidence="2" id="KW-1185">Reference proteome</keyword>